<organism evidence="2 3">
    <name type="scientific">Paenibacillus algicola</name>
    <dbReference type="NCBI Taxonomy" id="2565926"/>
    <lineage>
        <taxon>Bacteria</taxon>
        <taxon>Bacillati</taxon>
        <taxon>Bacillota</taxon>
        <taxon>Bacilli</taxon>
        <taxon>Bacillales</taxon>
        <taxon>Paenibacillaceae</taxon>
        <taxon>Paenibacillus</taxon>
    </lineage>
</organism>
<name>A0A4P8XLF8_9BACL</name>
<reference evidence="2 3" key="1">
    <citation type="submission" date="2019-05" db="EMBL/GenBank/DDBJ databases">
        <authorList>
            <person name="Chen C."/>
        </authorList>
    </citation>
    <scope>NUCLEOTIDE SEQUENCE [LARGE SCALE GENOMIC DNA]</scope>
    <source>
        <strain evidence="2 3">HB172198</strain>
    </source>
</reference>
<keyword evidence="3" id="KW-1185">Reference proteome</keyword>
<dbReference type="OrthoDB" id="2351076at2"/>
<feature type="region of interest" description="Disordered" evidence="1">
    <location>
        <begin position="449"/>
        <end position="492"/>
    </location>
</feature>
<gene>
    <name evidence="2" type="ORF">E6C60_2531</name>
</gene>
<dbReference type="AlphaFoldDB" id="A0A4P8XLF8"/>
<evidence type="ECO:0000313" key="3">
    <source>
        <dbReference type="Proteomes" id="UP000300879"/>
    </source>
</evidence>
<evidence type="ECO:0000256" key="1">
    <source>
        <dbReference type="SAM" id="MobiDB-lite"/>
    </source>
</evidence>
<evidence type="ECO:0000313" key="2">
    <source>
        <dbReference type="EMBL" id="QCT03243.1"/>
    </source>
</evidence>
<proteinExistence type="predicted"/>
<feature type="compositionally biased region" description="Low complexity" evidence="1">
    <location>
        <begin position="323"/>
        <end position="340"/>
    </location>
</feature>
<protein>
    <submittedName>
        <fullName evidence="2">Uncharacterized protein</fullName>
    </submittedName>
</protein>
<dbReference type="Proteomes" id="UP000300879">
    <property type="component" value="Chromosome"/>
</dbReference>
<accession>A0A4P8XLF8</accession>
<dbReference type="RefSeq" id="WP_138226146.1">
    <property type="nucleotide sequence ID" value="NZ_CP040396.1"/>
</dbReference>
<sequence>MNIGSLIRGLLGEQKPGDAKALEMKPGQVVRGLIVHVSEDSQEAVVQIQGVHVKARLEANLRPGESAMLQVQQPGADGAIVLKPFTGQGAALTTASIADLLRQAGLPDTPEVREILRSIQHAGVTLNKENVTVLKEALALRPIQLPAAEWAESAAIALQRGLPVTRESVISLHQAVFGPPLHQLLQDVEQQLRTAVNQLQQQAGAAGGSATTGAVAGGSALTGQVSGGSATAGAMAGGNALTGAVAGGNAPAGAVTGGNVLTGAVAGGNAAAGAVTGGSAQAGAVAGGSAQAGAVAGGNAAAALLAKLQGLLQELRSEHAQQGPTAGGTAAPGPAPSTLTAEPWVGRLLKLLGAEHEQQVLRGGSAPAQAAPSAAAGAAPSAAAGAAPSAAASAAPSAAAGAAPSAAAPSAAAPSAAAPSAAASAASSAAASAASSAAASAAPSAAAGAAPSAAGGAAPSAAGGAAPSAAAGAAPSAAGGAAPSAAAGAAPSSPLMPPVLTGAGTQPGSEIQETVKGLLLQLSAADLPPAFKEAAQQLLQHLTGQQLLLNTDRTAPFAQITMFIPLHGPDGEQTAAVHVQSRRGRKGELDHHNCRLWFDLNMNTLGHTVIDVQVVDNIVSIQMKNNEPWAEELFQSGRQELAQSVEDIGYQLLSMKTTPFPEITPASDKSQSRVADEYTPDIYKGVDLKI</sequence>
<dbReference type="KEGG" id="palo:E6C60_2531"/>
<feature type="region of interest" description="Disordered" evidence="1">
    <location>
        <begin position="317"/>
        <end position="340"/>
    </location>
</feature>
<dbReference type="EMBL" id="CP040396">
    <property type="protein sequence ID" value="QCT03243.1"/>
    <property type="molecule type" value="Genomic_DNA"/>
</dbReference>